<organism evidence="3">
    <name type="scientific">Quercus suber</name>
    <name type="common">Cork oak</name>
    <dbReference type="NCBI Taxonomy" id="58331"/>
    <lineage>
        <taxon>Eukaryota</taxon>
        <taxon>Viridiplantae</taxon>
        <taxon>Streptophyta</taxon>
        <taxon>Embryophyta</taxon>
        <taxon>Tracheophyta</taxon>
        <taxon>Spermatophyta</taxon>
        <taxon>Magnoliopsida</taxon>
        <taxon>eudicotyledons</taxon>
        <taxon>Gunneridae</taxon>
        <taxon>Pentapetalae</taxon>
        <taxon>rosids</taxon>
        <taxon>fabids</taxon>
        <taxon>Fagales</taxon>
        <taxon>Fagaceae</taxon>
        <taxon>Quercus</taxon>
    </lineage>
</organism>
<dbReference type="PANTHER" id="PTHR44586">
    <property type="entry name" value="F-BOX DOMAIN CONTAINING PROTEIN, EXPRESSED"/>
    <property type="match status" value="1"/>
</dbReference>
<dbReference type="PANTHER" id="PTHR44586:SF25">
    <property type="entry name" value="(WILD MALAYSIAN BANANA) HYPOTHETICAL PROTEIN"/>
    <property type="match status" value="1"/>
</dbReference>
<sequence length="139" mass="15800">MAESSKRRRFSTTKGKPKYSSSSWSDLPTELLELILKKLSFVEVIPFKAVCSSWRSAAAQLQSQYHSIQITPWLMLPNDQEDDYTSRCFLNLAENKVYKFENAFEGLGNDPWCVGSSHVTSKGKKKENKEEKKKSVSGV</sequence>
<dbReference type="Gene3D" id="1.20.1280.50">
    <property type="match status" value="1"/>
</dbReference>
<feature type="compositionally biased region" description="Basic and acidic residues" evidence="1">
    <location>
        <begin position="127"/>
        <end position="139"/>
    </location>
</feature>
<dbReference type="InterPro" id="IPR036047">
    <property type="entry name" value="F-box-like_dom_sf"/>
</dbReference>
<dbReference type="Pfam" id="PF00646">
    <property type="entry name" value="F-box"/>
    <property type="match status" value="1"/>
</dbReference>
<evidence type="ECO:0000313" key="3">
    <source>
        <dbReference type="EMBL" id="KAK7858212.1"/>
    </source>
</evidence>
<feature type="domain" description="F-box" evidence="2">
    <location>
        <begin position="21"/>
        <end position="68"/>
    </location>
</feature>
<dbReference type="EMBL" id="PKMF04000021">
    <property type="protein sequence ID" value="KAK7858212.1"/>
    <property type="molecule type" value="Genomic_DNA"/>
</dbReference>
<dbReference type="AlphaFoldDB" id="A0AAW0M2P2"/>
<evidence type="ECO:0000259" key="2">
    <source>
        <dbReference type="PROSITE" id="PS50181"/>
    </source>
</evidence>
<feature type="compositionally biased region" description="Basic residues" evidence="1">
    <location>
        <begin position="1"/>
        <end position="17"/>
    </location>
</feature>
<dbReference type="SMART" id="SM00256">
    <property type="entry name" value="FBOX"/>
    <property type="match status" value="1"/>
</dbReference>
<evidence type="ECO:0000256" key="1">
    <source>
        <dbReference type="SAM" id="MobiDB-lite"/>
    </source>
</evidence>
<proteinExistence type="predicted"/>
<feature type="region of interest" description="Disordered" evidence="1">
    <location>
        <begin position="1"/>
        <end position="24"/>
    </location>
</feature>
<dbReference type="SUPFAM" id="SSF81383">
    <property type="entry name" value="F-box domain"/>
    <property type="match status" value="1"/>
</dbReference>
<reference evidence="3" key="2">
    <citation type="journal article" date="2018" name="Sci. Data">
        <title>The draft genome sequence of cork oak.</title>
        <authorList>
            <person name="Ramos A.M."/>
            <person name="Usie A."/>
            <person name="Barbosa P."/>
            <person name="Barros P.M."/>
            <person name="Capote T."/>
            <person name="Chaves I."/>
            <person name="Simoes F."/>
            <person name="Abreu I."/>
            <person name="Carrasquinho I."/>
            <person name="Faro C."/>
            <person name="Guimaraes J.B."/>
            <person name="Mendonca D."/>
            <person name="Nobrega F."/>
            <person name="Rodrigues L."/>
            <person name="Saibo N.J.M."/>
            <person name="Varela M.C."/>
            <person name="Egas C."/>
            <person name="Matos J."/>
            <person name="Miguel C.M."/>
            <person name="Oliveira M.M."/>
            <person name="Ricardo C.P."/>
            <person name="Goncalves S."/>
        </authorList>
    </citation>
    <scope>NUCLEOTIDE SEQUENCE [LARGE SCALE GENOMIC DNA]</scope>
    <source>
        <strain evidence="3">HL8</strain>
    </source>
</reference>
<dbReference type="PROSITE" id="PS50181">
    <property type="entry name" value="FBOX"/>
    <property type="match status" value="1"/>
</dbReference>
<name>A0AAW0M2P2_QUESU</name>
<protein>
    <submittedName>
        <fullName evidence="3">F-box protein</fullName>
    </submittedName>
</protein>
<comment type="caution">
    <text evidence="3">The sequence shown here is derived from an EMBL/GenBank/DDBJ whole genome shotgun (WGS) entry which is preliminary data.</text>
</comment>
<gene>
    <name evidence="3" type="ORF">CFP56_013796</name>
</gene>
<dbReference type="InterPro" id="IPR001810">
    <property type="entry name" value="F-box_dom"/>
</dbReference>
<reference evidence="3" key="3">
    <citation type="submission" date="2023-07" db="EMBL/GenBank/DDBJ databases">
        <title>An improved reference 1 genome and first organelle genomes of Quercus suber.</title>
        <authorList>
            <consortium name="Genosuber Consortium"/>
            <person name="Usie A."/>
            <person name="Serra O."/>
            <person name="Barros P."/>
        </authorList>
    </citation>
    <scope>NUCLEOTIDE SEQUENCE</scope>
    <source>
        <strain evidence="3">HL8</strain>
        <tissue evidence="3">Leaves</tissue>
    </source>
</reference>
<reference evidence="3" key="1">
    <citation type="submission" date="2017-12" db="EMBL/GenBank/DDBJ databases">
        <authorList>
            <person name="Barbosa P."/>
            <person name="Usie A."/>
            <person name="Ramos A.M."/>
        </authorList>
    </citation>
    <scope>NUCLEOTIDE SEQUENCE</scope>
    <source>
        <strain evidence="3">HL8</strain>
        <tissue evidence="3">Leaves</tissue>
    </source>
</reference>
<feature type="region of interest" description="Disordered" evidence="1">
    <location>
        <begin position="117"/>
        <end position="139"/>
    </location>
</feature>
<accession>A0AAW0M2P2</accession>